<feature type="compositionally biased region" description="Low complexity" evidence="1">
    <location>
        <begin position="322"/>
        <end position="341"/>
    </location>
</feature>
<evidence type="ECO:0000313" key="3">
    <source>
        <dbReference type="Proteomes" id="UP001174909"/>
    </source>
</evidence>
<accession>A0AA35RP49</accession>
<comment type="caution">
    <text evidence="2">The sequence shown here is derived from an EMBL/GenBank/DDBJ whole genome shotgun (WGS) entry which is preliminary data.</text>
</comment>
<keyword evidence="3" id="KW-1185">Reference proteome</keyword>
<dbReference type="AlphaFoldDB" id="A0AA35RP49"/>
<name>A0AA35RP49_GEOBA</name>
<proteinExistence type="predicted"/>
<gene>
    <name evidence="2" type="ORF">GBAR_LOCUS9140</name>
</gene>
<feature type="region of interest" description="Disordered" evidence="1">
    <location>
        <begin position="322"/>
        <end position="402"/>
    </location>
</feature>
<sequence>MFKCWYEDVQNYFAIRPGIGLTDARVCYAQSADGVHWEKPRLGIRAIDGMDTNVCSTCRRGRAPGRRPSSWTRRRGPVAALSRCCTSSTSGTTARRPGCGPTRTRFRRRTCTASACCMQVSSDGVRWQPHPANPIIPYWAGDVEILTYDPIDRKYVLYGRARKWTSPRAGFAAGDMPVWPDKPDGVWNTRRCVHRLESDDCLRLVRAGHGLRGRRRRQPRRRALRVRPLARDEMHLGLLNVFHQVDNVMESTSSTARTGRQCHRPRCRGTGRSSRAADRAYRPLGAERRASTRRQIESDDEVRIYYGGMNVHHDWWISGHAARPGPSRGPRPGAVARRPSPLSGDAAAGTALGVSSAGSTTGHRETKHGRISMRPCVRSSACCGPAVRGASSVTADPAGSQL</sequence>
<feature type="compositionally biased region" description="Basic residues" evidence="1">
    <location>
        <begin position="260"/>
        <end position="269"/>
    </location>
</feature>
<evidence type="ECO:0000313" key="2">
    <source>
        <dbReference type="EMBL" id="CAI8014644.1"/>
    </source>
</evidence>
<reference evidence="2" key="1">
    <citation type="submission" date="2023-03" db="EMBL/GenBank/DDBJ databases">
        <authorList>
            <person name="Steffen K."/>
            <person name="Cardenas P."/>
        </authorList>
    </citation>
    <scope>NUCLEOTIDE SEQUENCE</scope>
</reference>
<dbReference type="Proteomes" id="UP001174909">
    <property type="component" value="Unassembled WGS sequence"/>
</dbReference>
<feature type="region of interest" description="Disordered" evidence="1">
    <location>
        <begin position="252"/>
        <end position="295"/>
    </location>
</feature>
<dbReference type="EMBL" id="CASHTH010001383">
    <property type="protein sequence ID" value="CAI8014644.1"/>
    <property type="molecule type" value="Genomic_DNA"/>
</dbReference>
<evidence type="ECO:0000256" key="1">
    <source>
        <dbReference type="SAM" id="MobiDB-lite"/>
    </source>
</evidence>
<protein>
    <submittedName>
        <fullName evidence="2">Uncharacterized protein</fullName>
    </submittedName>
</protein>
<feature type="compositionally biased region" description="Basic and acidic residues" evidence="1">
    <location>
        <begin position="275"/>
        <end position="295"/>
    </location>
</feature>
<organism evidence="2 3">
    <name type="scientific">Geodia barretti</name>
    <name type="common">Barrett's horny sponge</name>
    <dbReference type="NCBI Taxonomy" id="519541"/>
    <lineage>
        <taxon>Eukaryota</taxon>
        <taxon>Metazoa</taxon>
        <taxon>Porifera</taxon>
        <taxon>Demospongiae</taxon>
        <taxon>Heteroscleromorpha</taxon>
        <taxon>Tetractinellida</taxon>
        <taxon>Astrophorina</taxon>
        <taxon>Geodiidae</taxon>
        <taxon>Geodia</taxon>
    </lineage>
</organism>